<keyword evidence="14" id="KW-0325">Glycoprotein</keyword>
<proteinExistence type="inferred from homology"/>
<evidence type="ECO:0000256" key="4">
    <source>
        <dbReference type="ARBA" id="ARBA00012269"/>
    </source>
</evidence>
<dbReference type="Pfam" id="PF13640">
    <property type="entry name" value="2OG-FeII_Oxy_3"/>
    <property type="match status" value="1"/>
</dbReference>
<reference evidence="18" key="1">
    <citation type="journal article" date="2013" name="Nat. Biotechnol.">
        <title>Draft genome sequence of chickpea (Cicer arietinum) provides a resource for trait improvement.</title>
        <authorList>
            <person name="Varshney R.K."/>
            <person name="Song C."/>
            <person name="Saxena R.K."/>
            <person name="Azam S."/>
            <person name="Yu S."/>
            <person name="Sharpe A.G."/>
            <person name="Cannon S."/>
            <person name="Baek J."/>
            <person name="Rosen B.D."/>
            <person name="Tar'an B."/>
            <person name="Millan T."/>
            <person name="Zhang X."/>
            <person name="Ramsay L.D."/>
            <person name="Iwata A."/>
            <person name="Wang Y."/>
            <person name="Nelson W."/>
            <person name="Farmer A.D."/>
            <person name="Gaur P.M."/>
            <person name="Soderlund C."/>
            <person name="Penmetsa R.V."/>
            <person name="Xu C."/>
            <person name="Bharti A.K."/>
            <person name="He W."/>
            <person name="Winter P."/>
            <person name="Zhao S."/>
            <person name="Hane J.K."/>
            <person name="Carrasquilla-Garcia N."/>
            <person name="Condie J.A."/>
            <person name="Upadhyaya H.D."/>
            <person name="Luo M.C."/>
            <person name="Thudi M."/>
            <person name="Gowda C.L."/>
            <person name="Singh N.P."/>
            <person name="Lichtenzveig J."/>
            <person name="Gali K.K."/>
            <person name="Rubio J."/>
            <person name="Nadarajan N."/>
            <person name="Dolezel J."/>
            <person name="Bansal K.C."/>
            <person name="Xu X."/>
            <person name="Edwards D."/>
            <person name="Zhang G."/>
            <person name="Kahl G."/>
            <person name="Gil J."/>
            <person name="Singh K.B."/>
            <person name="Datta S.K."/>
            <person name="Jackson S.A."/>
            <person name="Wang J."/>
            <person name="Cook D.R."/>
        </authorList>
    </citation>
    <scope>NUCLEOTIDE SEQUENCE [LARGE SCALE GENOMIC DNA]</scope>
    <source>
        <strain evidence="18">cv. CDC Frontier</strain>
    </source>
</reference>
<dbReference type="GO" id="GO:0005789">
    <property type="term" value="C:endoplasmic reticulum membrane"/>
    <property type="evidence" value="ECO:0007669"/>
    <property type="project" value="UniProtKB-SubCell"/>
</dbReference>
<evidence type="ECO:0000313" key="19">
    <source>
        <dbReference type="RefSeq" id="XP_027193454.1"/>
    </source>
</evidence>
<feature type="transmembrane region" description="Helical" evidence="16">
    <location>
        <begin position="21"/>
        <end position="40"/>
    </location>
</feature>
<dbReference type="Gene3D" id="2.60.120.620">
    <property type="entry name" value="q2cbj1_9rhob like domain"/>
    <property type="match status" value="1"/>
</dbReference>
<evidence type="ECO:0000256" key="10">
    <source>
        <dbReference type="ARBA" id="ARBA00022989"/>
    </source>
</evidence>
<evidence type="ECO:0000256" key="14">
    <source>
        <dbReference type="ARBA" id="ARBA00023180"/>
    </source>
</evidence>
<protein>
    <recommendedName>
        <fullName evidence="4">procollagen-proline 4-dioxygenase</fullName>
        <ecNumber evidence="4">1.14.11.2</ecNumber>
    </recommendedName>
</protein>
<dbReference type="STRING" id="3827.A0A3Q7XI80"/>
<dbReference type="InterPro" id="IPR006620">
    <property type="entry name" value="Pro_4_hyd_alph"/>
</dbReference>
<keyword evidence="12" id="KW-0408">Iron</keyword>
<keyword evidence="11" id="KW-0560">Oxidoreductase</keyword>
<evidence type="ECO:0000256" key="5">
    <source>
        <dbReference type="ARBA" id="ARBA00022692"/>
    </source>
</evidence>
<dbReference type="SMART" id="SM00702">
    <property type="entry name" value="P4Hc"/>
    <property type="match status" value="1"/>
</dbReference>
<evidence type="ECO:0000256" key="9">
    <source>
        <dbReference type="ARBA" id="ARBA00022968"/>
    </source>
</evidence>
<keyword evidence="13 16" id="KW-0472">Membrane</keyword>
<feature type="domain" description="Fe2OG dioxygenase" evidence="17">
    <location>
        <begin position="176"/>
        <end position="295"/>
    </location>
</feature>
<dbReference type="PANTHER" id="PTHR10869:SF245">
    <property type="entry name" value="PROLYL 4-HYDROXYLASE SUBUNIT ALPHA-LIKE PROTEIN"/>
    <property type="match status" value="1"/>
</dbReference>
<organism evidence="18 19">
    <name type="scientific">Cicer arietinum</name>
    <name type="common">Chickpea</name>
    <name type="synonym">Garbanzo</name>
    <dbReference type="NCBI Taxonomy" id="3827"/>
    <lineage>
        <taxon>Eukaryota</taxon>
        <taxon>Viridiplantae</taxon>
        <taxon>Streptophyta</taxon>
        <taxon>Embryophyta</taxon>
        <taxon>Tracheophyta</taxon>
        <taxon>Spermatophyta</taxon>
        <taxon>Magnoliopsida</taxon>
        <taxon>eudicotyledons</taxon>
        <taxon>Gunneridae</taxon>
        <taxon>Pentapetalae</taxon>
        <taxon>rosids</taxon>
        <taxon>fabids</taxon>
        <taxon>Fabales</taxon>
        <taxon>Fabaceae</taxon>
        <taxon>Papilionoideae</taxon>
        <taxon>50 kb inversion clade</taxon>
        <taxon>NPAAA clade</taxon>
        <taxon>Hologalegina</taxon>
        <taxon>IRL clade</taxon>
        <taxon>Cicereae</taxon>
        <taxon>Cicer</taxon>
    </lineage>
</organism>
<evidence type="ECO:0000256" key="8">
    <source>
        <dbReference type="ARBA" id="ARBA00022964"/>
    </source>
</evidence>
<dbReference type="OrthoDB" id="420380at2759"/>
<name>A0A3Q7XI80_CICAR</name>
<evidence type="ECO:0000256" key="1">
    <source>
        <dbReference type="ARBA" id="ARBA00001961"/>
    </source>
</evidence>
<keyword evidence="6" id="KW-0479">Metal-binding</keyword>
<dbReference type="RefSeq" id="XP_027193454.1">
    <property type="nucleotide sequence ID" value="XM_027337653.1"/>
</dbReference>
<accession>A0A3Q7XI80</accession>
<dbReference type="FunFam" id="2.60.120.620:FF:000002">
    <property type="entry name" value="Prolyl 4-hydroxylase 4"/>
    <property type="match status" value="1"/>
</dbReference>
<comment type="subcellular location">
    <subcellularLocation>
        <location evidence="2">Endoplasmic reticulum membrane</location>
        <topology evidence="2">Single-pass type II membrane protein</topology>
    </subcellularLocation>
</comment>
<evidence type="ECO:0000256" key="2">
    <source>
        <dbReference type="ARBA" id="ARBA00004648"/>
    </source>
</evidence>
<evidence type="ECO:0000259" key="17">
    <source>
        <dbReference type="PROSITE" id="PS51471"/>
    </source>
</evidence>
<comment type="catalytic activity">
    <reaction evidence="15">
        <text>L-prolyl-[collagen] + 2-oxoglutarate + O2 = trans-4-hydroxy-L-prolyl-[collagen] + succinate + CO2</text>
        <dbReference type="Rhea" id="RHEA:18945"/>
        <dbReference type="Rhea" id="RHEA-COMP:11676"/>
        <dbReference type="Rhea" id="RHEA-COMP:11680"/>
        <dbReference type="ChEBI" id="CHEBI:15379"/>
        <dbReference type="ChEBI" id="CHEBI:16526"/>
        <dbReference type="ChEBI" id="CHEBI:16810"/>
        <dbReference type="ChEBI" id="CHEBI:30031"/>
        <dbReference type="ChEBI" id="CHEBI:50342"/>
        <dbReference type="ChEBI" id="CHEBI:61965"/>
        <dbReference type="EC" id="1.14.11.2"/>
    </reaction>
</comment>
<dbReference type="GO" id="GO:0005506">
    <property type="term" value="F:iron ion binding"/>
    <property type="evidence" value="ECO:0007669"/>
    <property type="project" value="InterPro"/>
</dbReference>
<evidence type="ECO:0000256" key="3">
    <source>
        <dbReference type="ARBA" id="ARBA00006511"/>
    </source>
</evidence>
<dbReference type="InterPro" id="IPR044862">
    <property type="entry name" value="Pro_4_hyd_alph_FE2OG_OXY"/>
</dbReference>
<keyword evidence="7" id="KW-0256">Endoplasmic reticulum</keyword>
<dbReference type="Proteomes" id="UP000087171">
    <property type="component" value="Chromosome Ca8"/>
</dbReference>
<sequence length="309" mass="35153">MKAKTVKGNWSWRTKKFELPFIFLLCIFFFLAGFFGSNLIDHHSQEDEFDTRLMQRPRARLLEKTKKEETEQRLLHAGESGDNFITSIPYQVLSWKPRTLYFPNFASAKQCESIIEMAKGGLSPSMVFLRKGETLESIKGVRSSSGTFMSASEDETGILDAIEEKISKATKIPRNHGEDFNILRYKVGQKYNSHYDAFNSALHVQQGSQRIASFLLYLTDVPEGGETVFPSENGLNMDGSSRYTDCIGLRVKPRKGDGLLFYSVFPNGTIDPTSFHGSCPVIKGEKWVATKWLRDEKLENYYYVNVTSN</sequence>
<comment type="cofactor">
    <cofactor evidence="1">
        <name>L-ascorbate</name>
        <dbReference type="ChEBI" id="CHEBI:38290"/>
    </cofactor>
</comment>
<keyword evidence="9" id="KW-0735">Signal-anchor</keyword>
<reference evidence="19" key="2">
    <citation type="submission" date="2025-08" db="UniProtKB">
        <authorList>
            <consortium name="RefSeq"/>
        </authorList>
    </citation>
    <scope>IDENTIFICATION</scope>
    <source>
        <tissue evidence="19">Etiolated seedlings</tissue>
    </source>
</reference>
<dbReference type="EC" id="1.14.11.2" evidence="4"/>
<dbReference type="GeneID" id="101501139"/>
<comment type="similarity">
    <text evidence="3">Belongs to the P4HA family.</text>
</comment>
<dbReference type="InterPro" id="IPR045054">
    <property type="entry name" value="P4HA-like"/>
</dbReference>
<evidence type="ECO:0000256" key="11">
    <source>
        <dbReference type="ARBA" id="ARBA00023002"/>
    </source>
</evidence>
<evidence type="ECO:0000256" key="15">
    <source>
        <dbReference type="ARBA" id="ARBA00049169"/>
    </source>
</evidence>
<dbReference type="RefSeq" id="XP_073220751.1">
    <property type="nucleotide sequence ID" value="XM_073364650.1"/>
</dbReference>
<dbReference type="GO" id="GO:0004656">
    <property type="term" value="F:procollagen-proline 4-dioxygenase activity"/>
    <property type="evidence" value="ECO:0007669"/>
    <property type="project" value="UniProtKB-EC"/>
</dbReference>
<evidence type="ECO:0000256" key="16">
    <source>
        <dbReference type="SAM" id="Phobius"/>
    </source>
</evidence>
<keyword evidence="8" id="KW-0223">Dioxygenase</keyword>
<evidence type="ECO:0000256" key="13">
    <source>
        <dbReference type="ARBA" id="ARBA00023136"/>
    </source>
</evidence>
<gene>
    <name evidence="19" type="primary">LOC101501139</name>
</gene>
<dbReference type="PANTHER" id="PTHR10869">
    <property type="entry name" value="PROLYL 4-HYDROXYLASE ALPHA SUBUNIT"/>
    <property type="match status" value="1"/>
</dbReference>
<dbReference type="PROSITE" id="PS51471">
    <property type="entry name" value="FE2OG_OXY"/>
    <property type="match status" value="1"/>
</dbReference>
<dbReference type="GO" id="GO:0031418">
    <property type="term" value="F:L-ascorbic acid binding"/>
    <property type="evidence" value="ECO:0007669"/>
    <property type="project" value="InterPro"/>
</dbReference>
<evidence type="ECO:0000256" key="7">
    <source>
        <dbReference type="ARBA" id="ARBA00022824"/>
    </source>
</evidence>
<evidence type="ECO:0000256" key="12">
    <source>
        <dbReference type="ARBA" id="ARBA00023004"/>
    </source>
</evidence>
<keyword evidence="5 16" id="KW-0812">Transmembrane</keyword>
<dbReference type="InterPro" id="IPR005123">
    <property type="entry name" value="Oxoglu/Fe-dep_dioxygenase_dom"/>
</dbReference>
<keyword evidence="18" id="KW-1185">Reference proteome</keyword>
<evidence type="ECO:0000256" key="6">
    <source>
        <dbReference type="ARBA" id="ARBA00022723"/>
    </source>
</evidence>
<keyword evidence="10 16" id="KW-1133">Transmembrane helix</keyword>
<evidence type="ECO:0000313" key="18">
    <source>
        <dbReference type="Proteomes" id="UP000087171"/>
    </source>
</evidence>
<dbReference type="PaxDb" id="3827-XP_004512210.1"/>
<dbReference type="AlphaFoldDB" id="A0A3Q7XI80"/>